<dbReference type="InterPro" id="IPR008258">
    <property type="entry name" value="Transglycosylase_SLT_dom_1"/>
</dbReference>
<dbReference type="SUPFAM" id="SSF53955">
    <property type="entry name" value="Lysozyme-like"/>
    <property type="match status" value="1"/>
</dbReference>
<protein>
    <submittedName>
        <fullName evidence="4">Membrane-bound lytic murein transglycosylase D</fullName>
    </submittedName>
</protein>
<dbReference type="PROSITE" id="PS51257">
    <property type="entry name" value="PROKAR_LIPOPROTEIN"/>
    <property type="match status" value="1"/>
</dbReference>
<evidence type="ECO:0000313" key="4">
    <source>
        <dbReference type="EMBL" id="CAA9498606.1"/>
    </source>
</evidence>
<dbReference type="AlphaFoldDB" id="A0A6J4SN01"/>
<evidence type="ECO:0000259" key="3">
    <source>
        <dbReference type="Pfam" id="PF01464"/>
    </source>
</evidence>
<dbReference type="Gene3D" id="1.10.530.10">
    <property type="match status" value="1"/>
</dbReference>
<evidence type="ECO:0000256" key="1">
    <source>
        <dbReference type="ARBA" id="ARBA00007734"/>
    </source>
</evidence>
<name>A0A6J4SN01_9SPHN</name>
<comment type="similarity">
    <text evidence="1">Belongs to the transglycosylase Slt family.</text>
</comment>
<reference evidence="4" key="1">
    <citation type="submission" date="2020-02" db="EMBL/GenBank/DDBJ databases">
        <authorList>
            <person name="Meier V. D."/>
        </authorList>
    </citation>
    <scope>NUCLEOTIDE SEQUENCE</scope>
    <source>
        <strain evidence="4">AVDCRST_MAG09</strain>
    </source>
</reference>
<accession>A0A6J4SN01</accession>
<organism evidence="4">
    <name type="scientific">uncultured Sphingomonas sp</name>
    <dbReference type="NCBI Taxonomy" id="158754"/>
    <lineage>
        <taxon>Bacteria</taxon>
        <taxon>Pseudomonadati</taxon>
        <taxon>Pseudomonadota</taxon>
        <taxon>Alphaproteobacteria</taxon>
        <taxon>Sphingomonadales</taxon>
        <taxon>Sphingomonadaceae</taxon>
        <taxon>Sphingomonas</taxon>
        <taxon>environmental samples</taxon>
    </lineage>
</organism>
<dbReference type="EMBL" id="CADCVZ010000013">
    <property type="protein sequence ID" value="CAA9498606.1"/>
    <property type="molecule type" value="Genomic_DNA"/>
</dbReference>
<gene>
    <name evidence="4" type="ORF">AVDCRST_MAG09-459</name>
</gene>
<dbReference type="InterPro" id="IPR023346">
    <property type="entry name" value="Lysozyme-like_dom_sf"/>
</dbReference>
<dbReference type="PANTHER" id="PTHR37423:SF2">
    <property type="entry name" value="MEMBRANE-BOUND LYTIC MUREIN TRANSGLYCOSYLASE C"/>
    <property type="match status" value="1"/>
</dbReference>
<dbReference type="CDD" id="cd00254">
    <property type="entry name" value="LT-like"/>
    <property type="match status" value="1"/>
</dbReference>
<dbReference type="PANTHER" id="PTHR37423">
    <property type="entry name" value="SOLUBLE LYTIC MUREIN TRANSGLYCOSYLASE-RELATED"/>
    <property type="match status" value="1"/>
</dbReference>
<sequence length="219" mass="23116">MSKTRRRVGRFVARAAGSAFGPCLAVLACVLAVPVSADVIELSADGKVVVRAVDQPSVADSDVAPETIGEVEISPEALTQVTGSAAPPAYTAAVDYLADLNGISPALLEALVWQESRWRAGARSPVGAIGLAQLMPGTARDLQVNPHDPHANLAGGARYLRQQLDRFNGDVELALAAYNAGPGRVQRARGVPAIRETQLYVRAVVDRLFKMSNLQGTRP</sequence>
<evidence type="ECO:0000256" key="2">
    <source>
        <dbReference type="ARBA" id="ARBA00009387"/>
    </source>
</evidence>
<proteinExistence type="inferred from homology"/>
<comment type="similarity">
    <text evidence="2">Belongs to the virb1 family.</text>
</comment>
<dbReference type="Pfam" id="PF01464">
    <property type="entry name" value="SLT"/>
    <property type="match status" value="1"/>
</dbReference>
<feature type="domain" description="Transglycosylase SLT" evidence="3">
    <location>
        <begin position="99"/>
        <end position="195"/>
    </location>
</feature>